<organism evidence="1 2">
    <name type="scientific">Amazonocrinis nigriterrae CENA67</name>
    <dbReference type="NCBI Taxonomy" id="2794033"/>
    <lineage>
        <taxon>Bacteria</taxon>
        <taxon>Bacillati</taxon>
        <taxon>Cyanobacteriota</taxon>
        <taxon>Cyanophyceae</taxon>
        <taxon>Nostocales</taxon>
        <taxon>Nostocaceae</taxon>
        <taxon>Amazonocrinis</taxon>
        <taxon>Amazonocrinis nigriterrae</taxon>
    </lineage>
</organism>
<dbReference type="RefSeq" id="WP_198127843.1">
    <property type="nucleotide sequence ID" value="NZ_JAECZC010000082.1"/>
</dbReference>
<dbReference type="EMBL" id="JAECZC010000082">
    <property type="protein sequence ID" value="MBH8566060.1"/>
    <property type="molecule type" value="Genomic_DNA"/>
</dbReference>
<sequence>MQANEIKNRLKSLIKEASTIDPNLAKRLEEINRWVKDVKPGSLIAKPVLRLFLLQLIQRFSIE</sequence>
<proteinExistence type="predicted"/>
<name>A0A8J7HYP2_9NOST</name>
<evidence type="ECO:0000313" key="2">
    <source>
        <dbReference type="Proteomes" id="UP000632766"/>
    </source>
</evidence>
<reference evidence="1 2" key="1">
    <citation type="journal article" date="2021" name="Int. J. Syst. Evol. Microbiol.">
        <title>Amazonocrinis nigriterrae gen. nov., sp. nov., Atlanticothrix silvestris gen. nov., sp. nov. and Dendronalium phyllosphericum gen. nov., sp. nov., nostocacean cyanobacteria from Brazilian environments.</title>
        <authorList>
            <person name="Alvarenga D.O."/>
            <person name="Andreote A.P.D."/>
            <person name="Branco L.H.Z."/>
            <person name="Delbaje E."/>
            <person name="Cruz R.B."/>
            <person name="Varani A.M."/>
            <person name="Fiore M.F."/>
        </authorList>
    </citation>
    <scope>NUCLEOTIDE SEQUENCE [LARGE SCALE GENOMIC DNA]</scope>
    <source>
        <strain evidence="1 2">CENA67</strain>
    </source>
</reference>
<protein>
    <submittedName>
        <fullName evidence="1">Uncharacterized protein</fullName>
    </submittedName>
</protein>
<comment type="caution">
    <text evidence="1">The sequence shown here is derived from an EMBL/GenBank/DDBJ whole genome shotgun (WGS) entry which is preliminary data.</text>
</comment>
<gene>
    <name evidence="1" type="ORF">I8748_28515</name>
</gene>
<dbReference type="Proteomes" id="UP000632766">
    <property type="component" value="Unassembled WGS sequence"/>
</dbReference>
<dbReference type="AlphaFoldDB" id="A0A8J7HYP2"/>
<evidence type="ECO:0000313" key="1">
    <source>
        <dbReference type="EMBL" id="MBH8566060.1"/>
    </source>
</evidence>
<keyword evidence="2" id="KW-1185">Reference proteome</keyword>
<accession>A0A8J7HYP2</accession>